<dbReference type="Proteomes" id="UP000054047">
    <property type="component" value="Unassembled WGS sequence"/>
</dbReference>
<dbReference type="EMBL" id="KN795930">
    <property type="protein sequence ID" value="KIH42283.1"/>
    <property type="molecule type" value="Genomic_DNA"/>
</dbReference>
<reference evidence="3 4" key="1">
    <citation type="submission" date="2013-12" db="EMBL/GenBank/DDBJ databases">
        <title>Draft genome of the parsitic nematode Ancylostoma duodenale.</title>
        <authorList>
            <person name="Mitreva M."/>
        </authorList>
    </citation>
    <scope>NUCLEOTIDE SEQUENCE [LARGE SCALE GENOMIC DNA]</scope>
    <source>
        <strain evidence="3 4">Zhejiang</strain>
    </source>
</reference>
<feature type="region of interest" description="Disordered" evidence="1">
    <location>
        <begin position="87"/>
        <end position="130"/>
    </location>
</feature>
<feature type="non-terminal residue" evidence="3">
    <location>
        <position position="1"/>
    </location>
</feature>
<proteinExistence type="predicted"/>
<dbReference type="InterPro" id="IPR013769">
    <property type="entry name" value="Band3_cytoplasmic_dom"/>
</dbReference>
<accession>A0A0C2BEW1</accession>
<dbReference type="GO" id="GO:0008509">
    <property type="term" value="F:monoatomic anion transmembrane transporter activity"/>
    <property type="evidence" value="ECO:0007669"/>
    <property type="project" value="InterPro"/>
</dbReference>
<evidence type="ECO:0000313" key="4">
    <source>
        <dbReference type="Proteomes" id="UP000054047"/>
    </source>
</evidence>
<keyword evidence="4" id="KW-1185">Reference proteome</keyword>
<gene>
    <name evidence="3" type="ORF">ANCDUO_27734</name>
</gene>
<evidence type="ECO:0000256" key="1">
    <source>
        <dbReference type="SAM" id="MobiDB-lite"/>
    </source>
</evidence>
<dbReference type="Gene3D" id="3.40.930.10">
    <property type="entry name" value="Mannitol-specific EII, Chain A"/>
    <property type="match status" value="1"/>
</dbReference>
<feature type="domain" description="Band 3 cytoplasmic" evidence="2">
    <location>
        <begin position="23"/>
        <end position="137"/>
    </location>
</feature>
<organism evidence="3 4">
    <name type="scientific">Ancylostoma duodenale</name>
    <dbReference type="NCBI Taxonomy" id="51022"/>
    <lineage>
        <taxon>Eukaryota</taxon>
        <taxon>Metazoa</taxon>
        <taxon>Ecdysozoa</taxon>
        <taxon>Nematoda</taxon>
        <taxon>Chromadorea</taxon>
        <taxon>Rhabditida</taxon>
        <taxon>Rhabditina</taxon>
        <taxon>Rhabditomorpha</taxon>
        <taxon>Strongyloidea</taxon>
        <taxon>Ancylostomatidae</taxon>
        <taxon>Ancylostomatinae</taxon>
        <taxon>Ancylostoma</taxon>
    </lineage>
</organism>
<sequence length="146" mass="16506">STKALKKPEYENVDENVIKRMQLGKALIDEFVRVGDVEEDMRDELREILMRKHVHQYEQAKKNGPNGDKSGFLSTVRSISDIGKSFSHGKNLGKLDKEPQIGPQLELPKVESMPRDLSKDGSSADISKGNTHFMKKLHTVLKPAMY</sequence>
<dbReference type="OrthoDB" id="5847833at2759"/>
<dbReference type="AlphaFoldDB" id="A0A0C2BEW1"/>
<evidence type="ECO:0000259" key="2">
    <source>
        <dbReference type="Pfam" id="PF07565"/>
    </source>
</evidence>
<feature type="compositionally biased region" description="Basic and acidic residues" evidence="1">
    <location>
        <begin position="108"/>
        <end position="119"/>
    </location>
</feature>
<dbReference type="InterPro" id="IPR016152">
    <property type="entry name" value="PTrfase/Anion_transptr"/>
</dbReference>
<evidence type="ECO:0000313" key="3">
    <source>
        <dbReference type="EMBL" id="KIH42283.1"/>
    </source>
</evidence>
<dbReference type="Pfam" id="PF07565">
    <property type="entry name" value="Band_3_cyto"/>
    <property type="match status" value="1"/>
</dbReference>
<name>A0A0C2BEW1_9BILA</name>
<dbReference type="GO" id="GO:0016020">
    <property type="term" value="C:membrane"/>
    <property type="evidence" value="ECO:0007669"/>
    <property type="project" value="InterPro"/>
</dbReference>
<protein>
    <submittedName>
        <fullName evidence="3">Band 3 cytoplasmic domain protein</fullName>
    </submittedName>
</protein>
<feature type="compositionally biased region" description="Polar residues" evidence="1">
    <location>
        <begin position="120"/>
        <end position="130"/>
    </location>
</feature>